<dbReference type="KEGG" id="halh:HTSR_0422"/>
<dbReference type="EMBL" id="CP016070">
    <property type="protein sequence ID" value="AOW79622.1"/>
    <property type="molecule type" value="Genomic_DNA"/>
</dbReference>
<dbReference type="STRING" id="1873524.HSR6_0407"/>
<dbReference type="RefSeq" id="WP_070364378.1">
    <property type="nucleotide sequence ID" value="NZ_CP016070.1"/>
</dbReference>
<dbReference type="Pfam" id="PF16947">
    <property type="entry name" value="Ferredoxin_N"/>
    <property type="match status" value="1"/>
</dbReference>
<dbReference type="InterPro" id="IPR031604">
    <property type="entry name" value="Ferredoxin_N"/>
</dbReference>
<evidence type="ECO:0000259" key="1">
    <source>
        <dbReference type="Pfam" id="PF16947"/>
    </source>
</evidence>
<feature type="domain" description="4Fe-4S ferredoxin iron-sulfur binding" evidence="1">
    <location>
        <begin position="16"/>
        <end position="76"/>
    </location>
</feature>
<evidence type="ECO:0000313" key="3">
    <source>
        <dbReference type="Proteomes" id="UP000185608"/>
    </source>
</evidence>
<sequence length="83" mass="9510">MHTDRGPRTVADLLNDEDWQQTVDDALEASANDTELGKRMGRDAIRLSIGELSEDEFHEKYHEDVVEEFGVDDRPITPEHTDE</sequence>
<reference evidence="2 3" key="1">
    <citation type="submission" date="2016-06" db="EMBL/GenBank/DDBJ databases">
        <title>Discovery of anaerobic lithoheterotrophic haloarchaeon capable of sulfur respiration by hydrogen and formate.</title>
        <authorList>
            <person name="Sorokin D.Y."/>
            <person name="Kublanov I.V."/>
            <person name="Roman P."/>
            <person name="Sinninghe Damste J.S."/>
            <person name="Golyshin P.N."/>
            <person name="Rojo D."/>
            <person name="Ciordia S."/>
            <person name="Mena Md.C."/>
            <person name="Ferrer M."/>
            <person name="Smedile F."/>
            <person name="Messina E."/>
            <person name="La Cono V."/>
            <person name="Yakimov M.M."/>
        </authorList>
    </citation>
    <scope>NUCLEOTIDE SEQUENCE [LARGE SCALE GENOMIC DNA]</scope>
    <source>
        <strain evidence="2 3">HTSR1</strain>
    </source>
</reference>
<proteinExistence type="predicted"/>
<name>A0A1D8S2N1_9EURY</name>
<gene>
    <name evidence="2" type="ORF">HTSR_0422</name>
</gene>
<organism evidence="2 3">
    <name type="scientific">Halodesulfurarchaeum formicicum</name>
    <dbReference type="NCBI Taxonomy" id="1873524"/>
    <lineage>
        <taxon>Archaea</taxon>
        <taxon>Methanobacteriati</taxon>
        <taxon>Methanobacteriota</taxon>
        <taxon>Stenosarchaea group</taxon>
        <taxon>Halobacteria</taxon>
        <taxon>Halobacteriales</taxon>
        <taxon>Halobacteriaceae</taxon>
        <taxon>Halodesulfurarchaeum</taxon>
    </lineage>
</organism>
<evidence type="ECO:0000313" key="2">
    <source>
        <dbReference type="EMBL" id="AOW79622.1"/>
    </source>
</evidence>
<dbReference type="GeneID" id="29828434"/>
<accession>A0A1D8S2N1</accession>
<dbReference type="Proteomes" id="UP000185608">
    <property type="component" value="Chromosome"/>
</dbReference>
<dbReference type="AlphaFoldDB" id="A0A1D8S2N1"/>
<protein>
    <submittedName>
        <fullName evidence="2">4Fe-4S ferredoxin iron-sulfur binding domain protein</fullName>
    </submittedName>
</protein>